<dbReference type="GO" id="GO:0004519">
    <property type="term" value="F:endonuclease activity"/>
    <property type="evidence" value="ECO:0007669"/>
    <property type="project" value="UniProtKB-UniRule"/>
</dbReference>
<keyword evidence="4 9" id="KW-0479">Metal-binding</keyword>
<dbReference type="SMART" id="SM00892">
    <property type="entry name" value="Endonuclease_NS"/>
    <property type="match status" value="1"/>
</dbReference>
<dbReference type="Pfam" id="PF01223">
    <property type="entry name" value="Endonuclease_NS"/>
    <property type="match status" value="1"/>
</dbReference>
<keyword evidence="15" id="KW-1185">Reference proteome</keyword>
<keyword evidence="3 10" id="KW-0540">Nuclease</keyword>
<dbReference type="EMBL" id="QTZN02000053">
    <property type="protein sequence ID" value="MVB08790.1"/>
    <property type="molecule type" value="Genomic_DNA"/>
</dbReference>
<evidence type="ECO:0000313" key="13">
    <source>
        <dbReference type="EMBL" id="MUP39585.1"/>
    </source>
</evidence>
<dbReference type="RefSeq" id="WP_156196985.1">
    <property type="nucleotide sequence ID" value="NZ_QTZN02000053.1"/>
</dbReference>
<comment type="caution">
    <text evidence="13">The sequence shown here is derived from an EMBL/GenBank/DDBJ whole genome shotgun (WGS) entry which is preliminary data.</text>
</comment>
<proteinExistence type="inferred from homology"/>
<dbReference type="InterPro" id="IPR040255">
    <property type="entry name" value="Non-specific_endonuclease"/>
</dbReference>
<dbReference type="GO" id="GO:0046872">
    <property type="term" value="F:metal ion binding"/>
    <property type="evidence" value="ECO:0007669"/>
    <property type="project" value="UniProtKB-KW"/>
</dbReference>
<dbReference type="SMART" id="SM00477">
    <property type="entry name" value="NUC"/>
    <property type="match status" value="1"/>
</dbReference>
<accession>A0A7M4DAA6</accession>
<organism evidence="13 16">
    <name type="scientific">Labilibaculum euxinus</name>
    <dbReference type="NCBI Taxonomy" id="2686357"/>
    <lineage>
        <taxon>Bacteria</taxon>
        <taxon>Pseudomonadati</taxon>
        <taxon>Bacteroidota</taxon>
        <taxon>Bacteroidia</taxon>
        <taxon>Marinilabiliales</taxon>
        <taxon>Marinifilaceae</taxon>
        <taxon>Labilibaculum</taxon>
    </lineage>
</organism>
<evidence type="ECO:0000256" key="3">
    <source>
        <dbReference type="ARBA" id="ARBA00022722"/>
    </source>
</evidence>
<dbReference type="InterPro" id="IPR020821">
    <property type="entry name" value="ENPP1-3/EXOG-like_nuc-like"/>
</dbReference>
<gene>
    <name evidence="14" type="ORF">DWB62_017350</name>
    <name evidence="13" type="ORF">GNY23_17350</name>
</gene>
<feature type="domain" description="ENPP1-3/EXOG-like endonuclease/phosphodiesterase" evidence="11">
    <location>
        <begin position="41"/>
        <end position="232"/>
    </location>
</feature>
<dbReference type="PROSITE" id="PS01070">
    <property type="entry name" value="NUCLEASE_NON_SPEC"/>
    <property type="match status" value="1"/>
</dbReference>
<dbReference type="OrthoDB" id="9811262at2"/>
<evidence type="ECO:0000256" key="4">
    <source>
        <dbReference type="ARBA" id="ARBA00022723"/>
    </source>
</evidence>
<evidence type="ECO:0000256" key="6">
    <source>
        <dbReference type="ARBA" id="ARBA00022801"/>
    </source>
</evidence>
<dbReference type="InterPro" id="IPR001604">
    <property type="entry name" value="Endo_G_ENPP1-like_dom"/>
</dbReference>
<dbReference type="Gene3D" id="3.40.570.10">
    <property type="entry name" value="Extracellular Endonuclease, subunit A"/>
    <property type="match status" value="1"/>
</dbReference>
<evidence type="ECO:0000313" key="16">
    <source>
        <dbReference type="Proteomes" id="UP000462449"/>
    </source>
</evidence>
<reference evidence="14 15" key="1">
    <citation type="submission" date="2019-11" db="EMBL/GenBank/DDBJ databases">
        <title>Draft genome sequence of Labilibaculum sp. strain SYP isolated from Black Sea.</title>
        <authorList>
            <person name="Yadav S."/>
            <person name="Villanueva L."/>
        </authorList>
    </citation>
    <scope>NUCLEOTIDE SEQUENCE [LARGE SCALE GENOMIC DNA]</scope>
    <source>
        <strain evidence="14 15">44</strain>
    </source>
</reference>
<feature type="binding site" evidence="9">
    <location>
        <position position="133"/>
    </location>
    <ligand>
        <name>Mg(2+)</name>
        <dbReference type="ChEBI" id="CHEBI:18420"/>
        <note>catalytic</note>
    </ligand>
</feature>
<keyword evidence="5 10" id="KW-0255">Endonuclease</keyword>
<dbReference type="PANTHER" id="PTHR13966">
    <property type="entry name" value="ENDONUCLEASE RELATED"/>
    <property type="match status" value="1"/>
</dbReference>
<dbReference type="InterPro" id="IPR018524">
    <property type="entry name" value="DNA/RNA_endonuclease_AS"/>
</dbReference>
<evidence type="ECO:0000256" key="7">
    <source>
        <dbReference type="ARBA" id="ARBA00022842"/>
    </source>
</evidence>
<evidence type="ECO:0000256" key="9">
    <source>
        <dbReference type="PIRSR" id="PIRSR640255-2"/>
    </source>
</evidence>
<dbReference type="EC" id="3.1.30.-" evidence="10"/>
<evidence type="ECO:0000313" key="15">
    <source>
        <dbReference type="Proteomes" id="UP000285951"/>
    </source>
</evidence>
<feature type="domain" description="DNA/RNA non-specific endonuclease/pyrophosphatase/phosphodiesterase" evidence="12">
    <location>
        <begin position="40"/>
        <end position="232"/>
    </location>
</feature>
<dbReference type="AlphaFoldDB" id="A0A7M4DAA6"/>
<protein>
    <recommendedName>
        <fullName evidence="10">Endonuclease</fullName>
        <ecNumber evidence="10">3.1.30.-</ecNumber>
    </recommendedName>
</protein>
<dbReference type="Proteomes" id="UP000462449">
    <property type="component" value="Unassembled WGS sequence"/>
</dbReference>
<comment type="similarity">
    <text evidence="2 10">Belongs to the DNA/RNA non-specific endonuclease family.</text>
</comment>
<comment type="cofactor">
    <cofactor evidence="1 10">
        <name>Mg(2+)</name>
        <dbReference type="ChEBI" id="CHEBI:18420"/>
    </cofactor>
</comment>
<dbReference type="GO" id="GO:0003676">
    <property type="term" value="F:nucleic acid binding"/>
    <property type="evidence" value="ECO:0007669"/>
    <property type="project" value="InterPro"/>
</dbReference>
<keyword evidence="6 10" id="KW-0378">Hydrolase</keyword>
<dbReference type="InterPro" id="IPR044925">
    <property type="entry name" value="His-Me_finger_sf"/>
</dbReference>
<dbReference type="CDD" id="cd00091">
    <property type="entry name" value="NUC"/>
    <property type="match status" value="1"/>
</dbReference>
<reference evidence="13 16" key="2">
    <citation type="submission" date="2019-12" db="EMBL/GenBank/DDBJ databases">
        <title>Draft genome sequence of Labilibaculum sp. strain 44 isolated from deep waters of Black Sea.</title>
        <authorList>
            <person name="Yadav S."/>
            <person name="Villanueva L."/>
        </authorList>
    </citation>
    <scope>NUCLEOTIDE SEQUENCE [LARGE SCALE GENOMIC DNA]</scope>
    <source>
        <strain evidence="13 16">44</strain>
    </source>
</reference>
<dbReference type="Proteomes" id="UP000285951">
    <property type="component" value="Unassembled WGS sequence"/>
</dbReference>
<evidence type="ECO:0000259" key="12">
    <source>
        <dbReference type="SMART" id="SM00892"/>
    </source>
</evidence>
<sequence length="299" mass="35028">MSAFILKIVRNIVLSAFYLLPPFFSFGQEYLPISNGEIVHHTYYTLSYSEDYEQANWVYYKLRPEHVLSWTIRRNYFKPDTLVSTYSAELKDYKGNGYDRGHLCPAAAMKINQVAIKESFLMSNISPQHPGFNKGIWKELEKRVRYWTYKEKELHVVTGPIFDEIIDWIGDNKVAVPGSYFKVIFDPTDDLKMLAFILPNKKIDDPLTNYVVSVDSVESRTGINFFSQLELHLQDSLKSNSDYSLWYSKKYKLPFFYHANSEVKQCNGISKYTNERCKSRTSNKNGYCTKHQYQNVKEH</sequence>
<keyword evidence="7" id="KW-0460">Magnesium</keyword>
<dbReference type="EMBL" id="WOTW01000053">
    <property type="protein sequence ID" value="MUP39585.1"/>
    <property type="molecule type" value="Genomic_DNA"/>
</dbReference>
<dbReference type="GO" id="GO:0016787">
    <property type="term" value="F:hydrolase activity"/>
    <property type="evidence" value="ECO:0007669"/>
    <property type="project" value="UniProtKB-KW"/>
</dbReference>
<dbReference type="PANTHER" id="PTHR13966:SF5">
    <property type="entry name" value="ENDONUCLEASE G, MITOCHONDRIAL"/>
    <property type="match status" value="1"/>
</dbReference>
<evidence type="ECO:0000256" key="8">
    <source>
        <dbReference type="PIRSR" id="PIRSR640255-1"/>
    </source>
</evidence>
<feature type="active site" description="Proton acceptor" evidence="8">
    <location>
        <position position="102"/>
    </location>
</feature>
<dbReference type="InterPro" id="IPR044929">
    <property type="entry name" value="DNA/RNA_non-sp_Endonuclease_sf"/>
</dbReference>
<evidence type="ECO:0000256" key="5">
    <source>
        <dbReference type="ARBA" id="ARBA00022759"/>
    </source>
</evidence>
<dbReference type="SUPFAM" id="SSF54060">
    <property type="entry name" value="His-Me finger endonucleases"/>
    <property type="match status" value="1"/>
</dbReference>
<evidence type="ECO:0000259" key="11">
    <source>
        <dbReference type="SMART" id="SM00477"/>
    </source>
</evidence>
<name>A0A7M4DAA6_9BACT</name>
<evidence type="ECO:0000313" key="14">
    <source>
        <dbReference type="EMBL" id="MVB08790.1"/>
    </source>
</evidence>
<evidence type="ECO:0000256" key="2">
    <source>
        <dbReference type="ARBA" id="ARBA00010052"/>
    </source>
</evidence>
<evidence type="ECO:0000256" key="10">
    <source>
        <dbReference type="RuleBase" id="RU366055"/>
    </source>
</evidence>
<evidence type="ECO:0000256" key="1">
    <source>
        <dbReference type="ARBA" id="ARBA00001946"/>
    </source>
</evidence>